<dbReference type="Proteomes" id="UP001172457">
    <property type="component" value="Chromosome 1"/>
</dbReference>
<dbReference type="PANTHER" id="PTHR12242:SF22">
    <property type="entry name" value="OS02G0130600 PROTEIN"/>
    <property type="match status" value="1"/>
</dbReference>
<feature type="transmembrane region" description="Helical" evidence="1">
    <location>
        <begin position="96"/>
        <end position="118"/>
    </location>
</feature>
<keyword evidence="1" id="KW-0812">Transmembrane</keyword>
<feature type="transmembrane region" description="Helical" evidence="1">
    <location>
        <begin position="35"/>
        <end position="53"/>
    </location>
</feature>
<keyword evidence="3" id="KW-1185">Reference proteome</keyword>
<dbReference type="AlphaFoldDB" id="A0AA38WVV7"/>
<evidence type="ECO:0000256" key="1">
    <source>
        <dbReference type="SAM" id="Phobius"/>
    </source>
</evidence>
<dbReference type="GO" id="GO:0016020">
    <property type="term" value="C:membrane"/>
    <property type="evidence" value="ECO:0007669"/>
    <property type="project" value="TreeGrafter"/>
</dbReference>
<dbReference type="PANTHER" id="PTHR12242">
    <property type="entry name" value="OS02G0130600 PROTEIN-RELATED"/>
    <property type="match status" value="1"/>
</dbReference>
<accession>A0AA38WVV7</accession>
<gene>
    <name evidence="2" type="ORF">OSB04_004127</name>
</gene>
<comment type="caution">
    <text evidence="2">The sequence shown here is derived from an EMBL/GenBank/DDBJ whole genome shotgun (WGS) entry which is preliminary data.</text>
</comment>
<evidence type="ECO:0000313" key="3">
    <source>
        <dbReference type="Proteomes" id="UP001172457"/>
    </source>
</evidence>
<protein>
    <submittedName>
        <fullName evidence="2">Uncharacterized protein</fullName>
    </submittedName>
</protein>
<feature type="transmembrane region" description="Helical" evidence="1">
    <location>
        <begin position="195"/>
        <end position="219"/>
    </location>
</feature>
<proteinExistence type="predicted"/>
<keyword evidence="1" id="KW-1133">Transmembrane helix</keyword>
<keyword evidence="1" id="KW-0472">Membrane</keyword>
<feature type="transmembrane region" description="Helical" evidence="1">
    <location>
        <begin position="125"/>
        <end position="145"/>
    </location>
</feature>
<dbReference type="EMBL" id="JARYMX010000001">
    <property type="protein sequence ID" value="KAJ9568161.1"/>
    <property type="molecule type" value="Genomic_DNA"/>
</dbReference>
<sequence>MEKAMMNLFSRSKNTWHPAKGVDTTTSRYWLNWRLLLCCAWILTSMGMAVYLIKRYEGPNKQRLTNVEEGRDDDDSRTVVYVDDSWKPCMKQIHPLWLMAFRVFAFFVLILILTLNVIRIGGQIFLYYTKILLGLQFFIPWSINLSSDTEISLVVVLGVSCVQFGSLLSVYGCYHNHIGLEDQRHPRRVAGFWGYSFQITFQIMAGAVVLTDCIFWFIIVPFLSIKYNFDLDHVTIALCSICFKDMSFVLRNLLVCGVQLTVALHSTNALFLLGDAALNSLVSCFGLFNPKTHPMIISCNFNYDSKTFRFSAIPMVSSSILPSLDMFFCRFPMDHSCVHLSLVLTGGTVTHTMLWSFLFGVDPSVSVRKEADWMKRDDTDDRLIVVRADRGHDFAYLGCYQPTCRNLSTSVLREMIQIPKSSCMACSMEEVQTEIPYSFYV</sequence>
<evidence type="ECO:0000313" key="2">
    <source>
        <dbReference type="EMBL" id="KAJ9568161.1"/>
    </source>
</evidence>
<feature type="transmembrane region" description="Helical" evidence="1">
    <location>
        <begin position="151"/>
        <end position="174"/>
    </location>
</feature>
<organism evidence="2 3">
    <name type="scientific">Centaurea solstitialis</name>
    <name type="common">yellow star-thistle</name>
    <dbReference type="NCBI Taxonomy" id="347529"/>
    <lineage>
        <taxon>Eukaryota</taxon>
        <taxon>Viridiplantae</taxon>
        <taxon>Streptophyta</taxon>
        <taxon>Embryophyta</taxon>
        <taxon>Tracheophyta</taxon>
        <taxon>Spermatophyta</taxon>
        <taxon>Magnoliopsida</taxon>
        <taxon>eudicotyledons</taxon>
        <taxon>Gunneridae</taxon>
        <taxon>Pentapetalae</taxon>
        <taxon>asterids</taxon>
        <taxon>campanulids</taxon>
        <taxon>Asterales</taxon>
        <taxon>Asteraceae</taxon>
        <taxon>Carduoideae</taxon>
        <taxon>Cardueae</taxon>
        <taxon>Centaureinae</taxon>
        <taxon>Centaurea</taxon>
    </lineage>
</organism>
<reference evidence="2" key="1">
    <citation type="submission" date="2023-03" db="EMBL/GenBank/DDBJ databases">
        <title>Chromosome-scale reference genome and RAD-based genetic map of yellow starthistle (Centaurea solstitialis) reveal putative structural variation and QTLs associated with invader traits.</title>
        <authorList>
            <person name="Reatini B."/>
            <person name="Cang F.A."/>
            <person name="Jiang Q."/>
            <person name="Mckibben M.T.W."/>
            <person name="Barker M.S."/>
            <person name="Rieseberg L.H."/>
            <person name="Dlugosch K.M."/>
        </authorList>
    </citation>
    <scope>NUCLEOTIDE SEQUENCE</scope>
    <source>
        <strain evidence="2">CAN-66</strain>
        <tissue evidence="2">Leaf</tissue>
    </source>
</reference>
<name>A0AA38WVV7_9ASTR</name>